<reference evidence="1" key="1">
    <citation type="journal article" date="2022" name="bioRxiv">
        <title>Population genetic analysis of Ophidiomyces ophidiicola, the causative agent of snake fungal disease, indicates recent introductions to the USA.</title>
        <authorList>
            <person name="Ladner J.T."/>
            <person name="Palmer J.M."/>
            <person name="Ettinger C.L."/>
            <person name="Stajich J.E."/>
            <person name="Farrell T.M."/>
            <person name="Glorioso B.M."/>
            <person name="Lawson B."/>
            <person name="Price S.J."/>
            <person name="Stengle A.G."/>
            <person name="Grear D.A."/>
            <person name="Lorch J.M."/>
        </authorList>
    </citation>
    <scope>NUCLEOTIDE SEQUENCE</scope>
    <source>
        <strain evidence="1">NWHC 24266-5</strain>
    </source>
</reference>
<name>A0ACB8UV70_9EURO</name>
<organism evidence="1">
    <name type="scientific">Ophidiomyces ophidiicola</name>
    <dbReference type="NCBI Taxonomy" id="1387563"/>
    <lineage>
        <taxon>Eukaryota</taxon>
        <taxon>Fungi</taxon>
        <taxon>Dikarya</taxon>
        <taxon>Ascomycota</taxon>
        <taxon>Pezizomycotina</taxon>
        <taxon>Eurotiomycetes</taxon>
        <taxon>Eurotiomycetidae</taxon>
        <taxon>Onygenales</taxon>
        <taxon>Onygenaceae</taxon>
        <taxon>Ophidiomyces</taxon>
    </lineage>
</organism>
<evidence type="ECO:0000313" key="1">
    <source>
        <dbReference type="EMBL" id="KAI2385614.1"/>
    </source>
</evidence>
<comment type="caution">
    <text evidence="1">The sequence shown here is derived from an EMBL/GenBank/DDBJ whole genome shotgun (WGS) entry which is preliminary data.</text>
</comment>
<protein>
    <submittedName>
        <fullName evidence="1">Uncharacterized protein</fullName>
    </submittedName>
</protein>
<gene>
    <name evidence="1" type="ORF">LOY88_003995</name>
</gene>
<accession>A0ACB8UV70</accession>
<sequence>MPMKLHYSLTAARRFTQPDRLLSLPSAANRACLACQRRWALNNRGHPVSTSSSAESPSREASSSLTRQAPDISNHYTIFPRTLPQGLPPAGPFNIPVPDLRREFLALQGVVHPDKYPTGRDKQRAEALSARINDAYRTLSDPLARAQYLLAYQHGIDVTSEDGAKEHPQDPETLMQVLEVQEAIEEAEDETTVLALKTENEGRIDDTVRVLGRAIDEGSIDEAVKECVRLRFWYSIRDVLREWAPGKTDVRLIH</sequence>
<proteinExistence type="predicted"/>
<dbReference type="EMBL" id="JALBCA010000056">
    <property type="protein sequence ID" value="KAI2385614.1"/>
    <property type="molecule type" value="Genomic_DNA"/>
</dbReference>